<keyword evidence="2" id="KW-0472">Membrane</keyword>
<keyword evidence="2" id="KW-0812">Transmembrane</keyword>
<keyword evidence="2" id="KW-1133">Transmembrane helix</keyword>
<evidence type="ECO:0000313" key="3">
    <source>
        <dbReference type="EMBL" id="KAJ5307354.1"/>
    </source>
</evidence>
<proteinExistence type="predicted"/>
<evidence type="ECO:0000256" key="1">
    <source>
        <dbReference type="SAM" id="MobiDB-lite"/>
    </source>
</evidence>
<feature type="compositionally biased region" description="Low complexity" evidence="1">
    <location>
        <begin position="322"/>
        <end position="341"/>
    </location>
</feature>
<feature type="region of interest" description="Disordered" evidence="1">
    <location>
        <begin position="233"/>
        <end position="383"/>
    </location>
</feature>
<accession>A0A9W9U1M9</accession>
<sequence>MSRQWRSIVGVHHPPSSVTQPNGAGQITSQVKDTRAEQTASDGSLETRDTTILVEFPRDMNDFEHRFWNETTQDTEAPVLLTNPNTLVKPQKNSIDASHPSIAAATIIGIIVSGAICFLLFWYIRRERRRRRLSQIQSPSSDLFSPSSLTLGPETSKTLDDFLMRDVPPERASLMFSRTRSPYVTYLIDGANRRSNRNSYDESSRLIKLDTLDTLTRVSTDITRPSFMLSEFSSSLPSPSLQGTSAQHISTTSPRASMASTVTPSPRSSQLWITTTTATTASASTERSRFLTQESIASQALQSPRRSHALPSLASPIMQPRSSNASKSSSRYSGSNGVRSSPRGINDPRGARHVRTRSSQSVSPSVSPIAESTPSPFFRLSEA</sequence>
<feature type="transmembrane region" description="Helical" evidence="2">
    <location>
        <begin position="102"/>
        <end position="124"/>
    </location>
</feature>
<feature type="compositionally biased region" description="Polar residues" evidence="1">
    <location>
        <begin position="16"/>
        <end position="44"/>
    </location>
</feature>
<feature type="region of interest" description="Disordered" evidence="1">
    <location>
        <begin position="1"/>
        <end position="46"/>
    </location>
</feature>
<evidence type="ECO:0000256" key="2">
    <source>
        <dbReference type="SAM" id="Phobius"/>
    </source>
</evidence>
<feature type="compositionally biased region" description="Low complexity" evidence="1">
    <location>
        <begin position="274"/>
        <end position="285"/>
    </location>
</feature>
<dbReference type="Proteomes" id="UP001147746">
    <property type="component" value="Unassembled WGS sequence"/>
</dbReference>
<keyword evidence="4" id="KW-1185">Reference proteome</keyword>
<reference evidence="3" key="1">
    <citation type="submission" date="2022-12" db="EMBL/GenBank/DDBJ databases">
        <authorList>
            <person name="Petersen C."/>
        </authorList>
    </citation>
    <scope>NUCLEOTIDE SEQUENCE</scope>
    <source>
        <strain evidence="3">IBT 21472</strain>
    </source>
</reference>
<feature type="compositionally biased region" description="Polar residues" evidence="1">
    <location>
        <begin position="242"/>
        <end position="273"/>
    </location>
</feature>
<dbReference type="EMBL" id="JAPZBO010000008">
    <property type="protein sequence ID" value="KAJ5307354.1"/>
    <property type="molecule type" value="Genomic_DNA"/>
</dbReference>
<name>A0A9W9U1M9_9EURO</name>
<evidence type="ECO:0000313" key="4">
    <source>
        <dbReference type="Proteomes" id="UP001147746"/>
    </source>
</evidence>
<reference evidence="3" key="2">
    <citation type="journal article" date="2023" name="IMA Fungus">
        <title>Comparative genomic study of the Penicillium genus elucidates a diverse pangenome and 15 lateral gene transfer events.</title>
        <authorList>
            <person name="Petersen C."/>
            <person name="Sorensen T."/>
            <person name="Nielsen M.R."/>
            <person name="Sondergaard T.E."/>
            <person name="Sorensen J.L."/>
            <person name="Fitzpatrick D.A."/>
            <person name="Frisvad J.C."/>
            <person name="Nielsen K.L."/>
        </authorList>
    </citation>
    <scope>NUCLEOTIDE SEQUENCE</scope>
    <source>
        <strain evidence="3">IBT 21472</strain>
    </source>
</reference>
<dbReference type="AlphaFoldDB" id="A0A9W9U1M9"/>
<feature type="compositionally biased region" description="Polar residues" evidence="1">
    <location>
        <begin position="290"/>
        <end position="304"/>
    </location>
</feature>
<protein>
    <submittedName>
        <fullName evidence="3">Uncharacterized protein</fullName>
    </submittedName>
</protein>
<feature type="compositionally biased region" description="Low complexity" evidence="1">
    <location>
        <begin position="358"/>
        <end position="368"/>
    </location>
</feature>
<gene>
    <name evidence="3" type="ORF">N7476_008010</name>
</gene>
<organism evidence="3 4">
    <name type="scientific">Penicillium atrosanguineum</name>
    <dbReference type="NCBI Taxonomy" id="1132637"/>
    <lineage>
        <taxon>Eukaryota</taxon>
        <taxon>Fungi</taxon>
        <taxon>Dikarya</taxon>
        <taxon>Ascomycota</taxon>
        <taxon>Pezizomycotina</taxon>
        <taxon>Eurotiomycetes</taxon>
        <taxon>Eurotiomycetidae</taxon>
        <taxon>Eurotiales</taxon>
        <taxon>Aspergillaceae</taxon>
        <taxon>Penicillium</taxon>
    </lineage>
</organism>
<comment type="caution">
    <text evidence="3">The sequence shown here is derived from an EMBL/GenBank/DDBJ whole genome shotgun (WGS) entry which is preliminary data.</text>
</comment>